<evidence type="ECO:0000256" key="6">
    <source>
        <dbReference type="ARBA" id="ARBA00023242"/>
    </source>
</evidence>
<dbReference type="VEuPathDB" id="MicrosporidiaDB:CWI36_0409p0010"/>
<keyword evidence="4 7" id="KW-0863">Zinc-finger</keyword>
<accession>A0A4Q9LG23</accession>
<dbReference type="PANTHER" id="PTHR46543:SF1">
    <property type="entry name" value="ZINC FINGER CCHC DOMAIN-CONTAINING PROTEIN 7"/>
    <property type="match status" value="1"/>
</dbReference>
<dbReference type="InterPro" id="IPR036875">
    <property type="entry name" value="Znf_CCHC_sf"/>
</dbReference>
<keyword evidence="3" id="KW-0677">Repeat</keyword>
<evidence type="ECO:0000256" key="5">
    <source>
        <dbReference type="ARBA" id="ARBA00022833"/>
    </source>
</evidence>
<feature type="domain" description="CCHC-type" evidence="8">
    <location>
        <begin position="98"/>
        <end position="113"/>
    </location>
</feature>
<dbReference type="Proteomes" id="UP000291404">
    <property type="component" value="Unassembled WGS sequence"/>
</dbReference>
<evidence type="ECO:0000256" key="7">
    <source>
        <dbReference type="PROSITE-ProRule" id="PRU00047"/>
    </source>
</evidence>
<dbReference type="GO" id="GO:0071036">
    <property type="term" value="P:nuclear polyadenylation-dependent snoRNA catabolic process"/>
    <property type="evidence" value="ECO:0007669"/>
    <property type="project" value="TreeGrafter"/>
</dbReference>
<protein>
    <recommendedName>
        <fullName evidence="8">CCHC-type domain-containing protein</fullName>
    </recommendedName>
</protein>
<comment type="caution">
    <text evidence="9">The sequence shown here is derived from an EMBL/GenBank/DDBJ whole genome shotgun (WGS) entry which is preliminary data.</text>
</comment>
<dbReference type="PROSITE" id="PS50158">
    <property type="entry name" value="ZF_CCHC"/>
    <property type="match status" value="1"/>
</dbReference>
<organism evidence="9 10">
    <name type="scientific">Hamiltosporidium magnivora</name>
    <dbReference type="NCBI Taxonomy" id="148818"/>
    <lineage>
        <taxon>Eukaryota</taxon>
        <taxon>Fungi</taxon>
        <taxon>Fungi incertae sedis</taxon>
        <taxon>Microsporidia</taxon>
        <taxon>Dubosqiidae</taxon>
        <taxon>Hamiltosporidium</taxon>
    </lineage>
</organism>
<dbReference type="GO" id="GO:0008270">
    <property type="term" value="F:zinc ion binding"/>
    <property type="evidence" value="ECO:0007669"/>
    <property type="project" value="UniProtKB-KW"/>
</dbReference>
<keyword evidence="6" id="KW-0539">Nucleus</keyword>
<gene>
    <name evidence="9" type="ORF">CWI36_0409p0010</name>
</gene>
<dbReference type="SUPFAM" id="SSF57756">
    <property type="entry name" value="Retrovirus zinc finger-like domains"/>
    <property type="match status" value="1"/>
</dbReference>
<dbReference type="AlphaFoldDB" id="A0A4Q9LG23"/>
<evidence type="ECO:0000259" key="8">
    <source>
        <dbReference type="PROSITE" id="PS50158"/>
    </source>
</evidence>
<keyword evidence="5" id="KW-0862">Zinc</keyword>
<comment type="subcellular location">
    <subcellularLocation>
        <location evidence="1">Nucleus</location>
    </subcellularLocation>
</comment>
<dbReference type="Pfam" id="PF00098">
    <property type="entry name" value="zf-CCHC"/>
    <property type="match status" value="1"/>
</dbReference>
<reference evidence="9 10" key="1">
    <citation type="submission" date="2017-12" db="EMBL/GenBank/DDBJ databases">
        <authorList>
            <person name="Pombert J.-F."/>
            <person name="Haag K.L."/>
            <person name="Ebert D."/>
        </authorList>
    </citation>
    <scope>NUCLEOTIDE SEQUENCE [LARGE SCALE GENOMIC DNA]</scope>
    <source>
        <strain evidence="9">BE-OM-2</strain>
    </source>
</reference>
<dbReference type="PANTHER" id="PTHR46543">
    <property type="entry name" value="ZINC FINGER CCHC DOMAIN-CONTAINING PROTEIN 7"/>
    <property type="match status" value="1"/>
</dbReference>
<dbReference type="GO" id="GO:0071031">
    <property type="term" value="P:nuclear mRNA surveillance of mRNA 3'-end processing"/>
    <property type="evidence" value="ECO:0007669"/>
    <property type="project" value="TreeGrafter"/>
</dbReference>
<evidence type="ECO:0000256" key="1">
    <source>
        <dbReference type="ARBA" id="ARBA00004123"/>
    </source>
</evidence>
<evidence type="ECO:0000256" key="2">
    <source>
        <dbReference type="ARBA" id="ARBA00022723"/>
    </source>
</evidence>
<evidence type="ECO:0000256" key="3">
    <source>
        <dbReference type="ARBA" id="ARBA00022737"/>
    </source>
</evidence>
<proteinExistence type="predicted"/>
<dbReference type="GO" id="GO:0003723">
    <property type="term" value="F:RNA binding"/>
    <property type="evidence" value="ECO:0007669"/>
    <property type="project" value="TreeGrafter"/>
</dbReference>
<dbReference type="GO" id="GO:0031499">
    <property type="term" value="C:TRAMP complex"/>
    <property type="evidence" value="ECO:0007669"/>
    <property type="project" value="TreeGrafter"/>
</dbReference>
<name>A0A4Q9LG23_9MICR</name>
<keyword evidence="10" id="KW-1185">Reference proteome</keyword>
<evidence type="ECO:0000313" key="10">
    <source>
        <dbReference type="Proteomes" id="UP000291404"/>
    </source>
</evidence>
<dbReference type="GO" id="GO:0071038">
    <property type="term" value="P:TRAMP-dependent tRNA surveillance pathway"/>
    <property type="evidence" value="ECO:0007669"/>
    <property type="project" value="TreeGrafter"/>
</dbReference>
<dbReference type="VEuPathDB" id="MicrosporidiaDB:CWI39_3803p0010"/>
<dbReference type="STRING" id="148818.A0A4Q9LG23"/>
<dbReference type="GO" id="GO:0071037">
    <property type="term" value="P:nuclear polyadenylation-dependent snRNA catabolic process"/>
    <property type="evidence" value="ECO:0007669"/>
    <property type="project" value="TreeGrafter"/>
</dbReference>
<evidence type="ECO:0000256" key="4">
    <source>
        <dbReference type="ARBA" id="ARBA00022771"/>
    </source>
</evidence>
<sequence length="234" mass="27838">MENKIKQKTDINEDTFVQREEPTLLGYQKLNNSTYTIDLDSPELRNIIDLDLTILNEDLENKIFTMLYHSREIDLQKCEQSKNEELELKRYFLDSQLCYSCGETGHTERKCPKRNTLVCILCSRTGHYKYNCPMLVCIKCQECGHRANACQERTDRRRFMMCRQCSGEHNITECPRKWRKYFYNRNLNNNVPVNKACPLCCGKNHFIDDCNVKKTKFSIFTSDFRRQTTYFPKK</sequence>
<dbReference type="EMBL" id="PITI01000409">
    <property type="protein sequence ID" value="TBU06626.1"/>
    <property type="molecule type" value="Genomic_DNA"/>
</dbReference>
<dbReference type="SMART" id="SM00343">
    <property type="entry name" value="ZnF_C2HC"/>
    <property type="match status" value="4"/>
</dbReference>
<keyword evidence="2" id="KW-0479">Metal-binding</keyword>
<dbReference type="Gene3D" id="4.10.60.10">
    <property type="entry name" value="Zinc finger, CCHC-type"/>
    <property type="match status" value="2"/>
</dbReference>
<dbReference type="GO" id="GO:0071039">
    <property type="term" value="P:nuclear polyadenylation-dependent CUT catabolic process"/>
    <property type="evidence" value="ECO:0007669"/>
    <property type="project" value="TreeGrafter"/>
</dbReference>
<dbReference type="GO" id="GO:0071035">
    <property type="term" value="P:nuclear polyadenylation-dependent rRNA catabolic process"/>
    <property type="evidence" value="ECO:0007669"/>
    <property type="project" value="TreeGrafter"/>
</dbReference>
<dbReference type="InterPro" id="IPR001878">
    <property type="entry name" value="Znf_CCHC"/>
</dbReference>
<dbReference type="InterPro" id="IPR051644">
    <property type="entry name" value="TRAMP_AT-DNA-binding"/>
</dbReference>
<evidence type="ECO:0000313" key="9">
    <source>
        <dbReference type="EMBL" id="TBU06626.1"/>
    </source>
</evidence>